<evidence type="ECO:0000256" key="2">
    <source>
        <dbReference type="ARBA" id="ARBA00023157"/>
    </source>
</evidence>
<organism evidence="6 7">
    <name type="scientific">Staurois parvus</name>
    <dbReference type="NCBI Taxonomy" id="386267"/>
    <lineage>
        <taxon>Eukaryota</taxon>
        <taxon>Metazoa</taxon>
        <taxon>Chordata</taxon>
        <taxon>Craniata</taxon>
        <taxon>Vertebrata</taxon>
        <taxon>Euteleostomi</taxon>
        <taxon>Amphibia</taxon>
        <taxon>Batrachia</taxon>
        <taxon>Anura</taxon>
        <taxon>Neobatrachia</taxon>
        <taxon>Ranoidea</taxon>
        <taxon>Ranidae</taxon>
        <taxon>Staurois</taxon>
    </lineage>
</organism>
<dbReference type="SUPFAM" id="SSF48726">
    <property type="entry name" value="Immunoglobulin"/>
    <property type="match status" value="1"/>
</dbReference>
<comment type="caution">
    <text evidence="6">The sequence shown here is derived from an EMBL/GenBank/DDBJ whole genome shotgun (WGS) entry which is preliminary data.</text>
</comment>
<dbReference type="PROSITE" id="PS50835">
    <property type="entry name" value="IG_LIKE"/>
    <property type="match status" value="1"/>
</dbReference>
<evidence type="ECO:0000313" key="7">
    <source>
        <dbReference type="Proteomes" id="UP001162483"/>
    </source>
</evidence>
<dbReference type="InterPro" id="IPR036179">
    <property type="entry name" value="Ig-like_dom_sf"/>
</dbReference>
<evidence type="ECO:0000313" key="6">
    <source>
        <dbReference type="EMBL" id="CAI9620130.1"/>
    </source>
</evidence>
<dbReference type="Gene3D" id="2.60.40.10">
    <property type="entry name" value="Immunoglobulins"/>
    <property type="match status" value="1"/>
</dbReference>
<reference evidence="6" key="1">
    <citation type="submission" date="2023-05" db="EMBL/GenBank/DDBJ databases">
        <authorList>
            <person name="Stuckert A."/>
        </authorList>
    </citation>
    <scope>NUCLEOTIDE SEQUENCE</scope>
</reference>
<feature type="non-terminal residue" evidence="6">
    <location>
        <position position="119"/>
    </location>
</feature>
<keyword evidence="4" id="KW-0393">Immunoglobulin domain</keyword>
<dbReference type="Proteomes" id="UP001162483">
    <property type="component" value="Unassembled WGS sequence"/>
</dbReference>
<dbReference type="InterPro" id="IPR052598">
    <property type="entry name" value="IgSF_CEA-related"/>
</dbReference>
<dbReference type="InterPro" id="IPR003598">
    <property type="entry name" value="Ig_sub2"/>
</dbReference>
<dbReference type="EMBL" id="CATNWA010020852">
    <property type="protein sequence ID" value="CAI9620130.1"/>
    <property type="molecule type" value="Genomic_DNA"/>
</dbReference>
<sequence length="119" mass="12685">MTVAYGPENVKVKYKSSSNSLLLLECSADSVPPATYHWRLNGTDIKQQQSQLQVVPEEVESEATYTCVARNSVMQLTAMDSVYVDATFASTLCQTSGSGLGGGEIAGIVIGTVFGIFLL</sequence>
<dbReference type="Pfam" id="PF13927">
    <property type="entry name" value="Ig_3"/>
    <property type="match status" value="1"/>
</dbReference>
<protein>
    <recommendedName>
        <fullName evidence="5">Ig-like domain-containing protein</fullName>
    </recommendedName>
</protein>
<evidence type="ECO:0000259" key="5">
    <source>
        <dbReference type="PROSITE" id="PS50835"/>
    </source>
</evidence>
<accession>A0ABN9HID8</accession>
<keyword evidence="1" id="KW-0732">Signal</keyword>
<keyword evidence="3" id="KW-0325">Glycoprotein</keyword>
<dbReference type="PANTHER" id="PTHR44337:SF20">
    <property type="entry name" value="CARCINOEMBRYONIC ANTIGEN-RELATED CELL ADHESION MOLECULE 5-RELATED"/>
    <property type="match status" value="1"/>
</dbReference>
<name>A0ABN9HID8_9NEOB</name>
<keyword evidence="7" id="KW-1185">Reference proteome</keyword>
<evidence type="ECO:0000256" key="3">
    <source>
        <dbReference type="ARBA" id="ARBA00023180"/>
    </source>
</evidence>
<dbReference type="PANTHER" id="PTHR44337">
    <property type="entry name" value="CARCINOEMBRYONIC ANTIGEN-RELATED CELL ADHESION MOLECULE 8"/>
    <property type="match status" value="1"/>
</dbReference>
<dbReference type="SMART" id="SM00408">
    <property type="entry name" value="IGc2"/>
    <property type="match status" value="1"/>
</dbReference>
<dbReference type="InterPro" id="IPR013783">
    <property type="entry name" value="Ig-like_fold"/>
</dbReference>
<proteinExistence type="predicted"/>
<evidence type="ECO:0000256" key="1">
    <source>
        <dbReference type="ARBA" id="ARBA00022729"/>
    </source>
</evidence>
<evidence type="ECO:0000256" key="4">
    <source>
        <dbReference type="ARBA" id="ARBA00023319"/>
    </source>
</evidence>
<gene>
    <name evidence="6" type="ORF">SPARVUS_LOCUS15943885</name>
</gene>
<dbReference type="InterPro" id="IPR007110">
    <property type="entry name" value="Ig-like_dom"/>
</dbReference>
<keyword evidence="2" id="KW-1015">Disulfide bond</keyword>
<feature type="domain" description="Ig-like" evidence="5">
    <location>
        <begin position="7"/>
        <end position="77"/>
    </location>
</feature>